<dbReference type="KEGG" id="nag:AArcMg_0633"/>
<sequence>MVGRDRGTLETVGVAIVTISSESTIEEDDAGAAIVTSFEEAGHEVVTRELIARTHDNVQAKVSRLVDRDDTDLIVTTGGTGVEPRDATLEAVRPLVQKELPAFLNLFHELSYSEIGTEVVSSRALGGIVDGVPVFCLPNDETATRLACDAIIVPEAPRLATLANGGTDEDEP</sequence>
<dbReference type="KEGG" id="nan:AArc1_2959"/>
<dbReference type="SMART" id="SM00852">
    <property type="entry name" value="MoCF_biosynth"/>
    <property type="match status" value="1"/>
</dbReference>
<dbReference type="GO" id="GO:0005829">
    <property type="term" value="C:cytosol"/>
    <property type="evidence" value="ECO:0007669"/>
    <property type="project" value="TreeGrafter"/>
</dbReference>
<dbReference type="GeneID" id="37641115"/>
<dbReference type="PANTHER" id="PTHR43232">
    <property type="entry name" value="MOLYBDENUM COFACTOR BIOSYNTHESIS PROTEIN B"/>
    <property type="match status" value="1"/>
</dbReference>
<dbReference type="PIRSF" id="PIRSF006443">
    <property type="entry name" value="MoaB"/>
    <property type="match status" value="1"/>
</dbReference>
<feature type="domain" description="MoaB/Mog" evidence="3">
    <location>
        <begin position="15"/>
        <end position="159"/>
    </location>
</feature>
<dbReference type="InterPro" id="IPR012245">
    <property type="entry name" value="MoaB"/>
</dbReference>
<reference evidence="7" key="1">
    <citation type="submission" date="2017-10" db="EMBL/GenBank/DDBJ databases">
        <title>Phenotypic and genomic properties of facultatively anaerobic sulfur-reducing natronoarchaea from hypersaline soda lakes.</title>
        <authorList>
            <person name="Sorokin D.Y."/>
            <person name="Kublanov I.V."/>
            <person name="Roman P."/>
            <person name="Sinninghe Damste J.S."/>
            <person name="Golyshin P.N."/>
            <person name="Rojo D."/>
            <person name="Ciordia S."/>
            <person name="Mena Md.C."/>
            <person name="Ferrer M."/>
            <person name="Messina E."/>
            <person name="Smedile F."/>
            <person name="La Spada G."/>
            <person name="La Cono V."/>
            <person name="Yakimov M.M."/>
        </authorList>
    </citation>
    <scope>NUCLEOTIDE SEQUENCE [LARGE SCALE GENOMIC DNA]</scope>
    <source>
        <strain evidence="7">AArc1</strain>
    </source>
</reference>
<dbReference type="EMBL" id="CP027033">
    <property type="protein sequence ID" value="AXR80656.1"/>
    <property type="molecule type" value="Genomic_DNA"/>
</dbReference>
<dbReference type="Proteomes" id="UP000258707">
    <property type="component" value="Chromosome"/>
</dbReference>
<keyword evidence="6" id="KW-1185">Reference proteome</keyword>
<dbReference type="Pfam" id="PF00994">
    <property type="entry name" value="MoCF_biosynth"/>
    <property type="match status" value="1"/>
</dbReference>
<accession>A0A346PIC2</accession>
<dbReference type="InterPro" id="IPR008284">
    <property type="entry name" value="MoCF_biosynth_CS"/>
</dbReference>
<dbReference type="EMBL" id="CP024047">
    <property type="protein sequence ID" value="AXR79267.1"/>
    <property type="molecule type" value="Genomic_DNA"/>
</dbReference>
<proteinExistence type="inferred from homology"/>
<dbReference type="PROSITE" id="PS01078">
    <property type="entry name" value="MOCF_BIOSYNTHESIS_1"/>
    <property type="match status" value="1"/>
</dbReference>
<comment type="similarity">
    <text evidence="1">Belongs to the MoaB/Mog family.</text>
</comment>
<evidence type="ECO:0000256" key="1">
    <source>
        <dbReference type="ARBA" id="ARBA00006112"/>
    </source>
</evidence>
<dbReference type="InterPro" id="IPR001453">
    <property type="entry name" value="MoaB/Mog_dom"/>
</dbReference>
<keyword evidence="2" id="KW-0501">Molybdenum cofactor biosynthesis</keyword>
<evidence type="ECO:0000256" key="2">
    <source>
        <dbReference type="ARBA" id="ARBA00023150"/>
    </source>
</evidence>
<dbReference type="RefSeq" id="WP_117365251.1">
    <property type="nucleotide sequence ID" value="NZ_CP024047.1"/>
</dbReference>
<accession>A0A346PMB1</accession>
<dbReference type="Gene3D" id="3.40.980.10">
    <property type="entry name" value="MoaB/Mog-like domain"/>
    <property type="match status" value="1"/>
</dbReference>
<reference evidence="5" key="3">
    <citation type="journal article" date="2019" name="Int. J. Syst. Evol. Microbiol.">
        <title>Natronolimnobius sulfurireducens sp. nov. and Halalkaliarchaeum desulfuricum gen. nov., sp. nov., the first sulfur-respiring alkaliphilic haloarchaea from hypersaline alkaline lakes.</title>
        <authorList>
            <person name="Sorokin D.Y."/>
            <person name="Yakimov M."/>
            <person name="Messina E."/>
            <person name="Merkel A.Y."/>
            <person name="Bale N.J."/>
            <person name="Sinninghe Damste J.S."/>
        </authorList>
    </citation>
    <scope>NUCLEOTIDE SEQUENCE</scope>
    <source>
        <strain evidence="5">AArc-Mg</strain>
        <strain evidence="4">AArc1</strain>
    </source>
</reference>
<evidence type="ECO:0000313" key="4">
    <source>
        <dbReference type="EMBL" id="AXR79267.1"/>
    </source>
</evidence>
<protein>
    <submittedName>
        <fullName evidence="5">Molybdenum cofactor biosynthesis protein MoaB</fullName>
    </submittedName>
    <submittedName>
        <fullName evidence="4">Molybdopterin biosynthesis enzyme</fullName>
    </submittedName>
</protein>
<evidence type="ECO:0000313" key="6">
    <source>
        <dbReference type="Proteomes" id="UP000258613"/>
    </source>
</evidence>
<dbReference type="InterPro" id="IPR036425">
    <property type="entry name" value="MoaB/Mog-like_dom_sf"/>
</dbReference>
<dbReference type="SUPFAM" id="SSF53218">
    <property type="entry name" value="Molybdenum cofactor biosynthesis proteins"/>
    <property type="match status" value="1"/>
</dbReference>
<dbReference type="PANTHER" id="PTHR43232:SF2">
    <property type="entry name" value="MOLYBDENUM COFACTOR BIOSYNTHESIS PROTEIN B"/>
    <property type="match status" value="1"/>
</dbReference>
<reference evidence="6" key="2">
    <citation type="submission" date="2018-02" db="EMBL/GenBank/DDBJ databases">
        <title>Phenotypic and genomic properties of facultatively anaerobic sulfur-reducing natronoarchaea from hypersaline soda lakes.</title>
        <authorList>
            <person name="Sorokin D.Y."/>
            <person name="Kublanov I.V."/>
            <person name="Roman P."/>
            <person name="Sinninghe Damste J.S."/>
            <person name="Golyshin P.N."/>
            <person name="Rojo D."/>
            <person name="Ciordia S."/>
            <person name="Mena M.D.C."/>
            <person name="Ferrer M."/>
            <person name="Messina E."/>
            <person name="Smedile F."/>
            <person name="La Spada G."/>
            <person name="La Cono V."/>
            <person name="Yakimov M.M."/>
        </authorList>
    </citation>
    <scope>NUCLEOTIDE SEQUENCE [LARGE SCALE GENOMIC DNA]</scope>
    <source>
        <strain evidence="6">AArc-Mg</strain>
    </source>
</reference>
<dbReference type="AlphaFoldDB" id="A0A346PMB1"/>
<evidence type="ECO:0000313" key="5">
    <source>
        <dbReference type="EMBL" id="AXR80656.1"/>
    </source>
</evidence>
<evidence type="ECO:0000313" key="7">
    <source>
        <dbReference type="Proteomes" id="UP000258707"/>
    </source>
</evidence>
<gene>
    <name evidence="4" type="ORF">AArc1_2959</name>
    <name evidence="5" type="ORF">AArcMg_0633</name>
</gene>
<evidence type="ECO:0000259" key="3">
    <source>
        <dbReference type="SMART" id="SM00852"/>
    </source>
</evidence>
<dbReference type="Proteomes" id="UP000258613">
    <property type="component" value="Chromosome"/>
</dbReference>
<dbReference type="GO" id="GO:0006777">
    <property type="term" value="P:Mo-molybdopterin cofactor biosynthetic process"/>
    <property type="evidence" value="ECO:0007669"/>
    <property type="project" value="UniProtKB-KW"/>
</dbReference>
<dbReference type="OrthoDB" id="205337at2157"/>
<name>A0A346PMB1_9EURY</name>
<organism evidence="5 6">
    <name type="scientific">Natrarchaeobaculum sulfurireducens</name>
    <dbReference type="NCBI Taxonomy" id="2044521"/>
    <lineage>
        <taxon>Archaea</taxon>
        <taxon>Methanobacteriati</taxon>
        <taxon>Methanobacteriota</taxon>
        <taxon>Stenosarchaea group</taxon>
        <taxon>Halobacteria</taxon>
        <taxon>Halobacteriales</taxon>
        <taxon>Natrialbaceae</taxon>
        <taxon>Natrarchaeobaculum</taxon>
    </lineage>
</organism>